<keyword evidence="2 5" id="KW-0812">Transmembrane</keyword>
<dbReference type="Proteomes" id="UP001319104">
    <property type="component" value="Unassembled WGS sequence"/>
</dbReference>
<evidence type="ECO:0000256" key="1">
    <source>
        <dbReference type="ARBA" id="ARBA00004141"/>
    </source>
</evidence>
<dbReference type="InterPro" id="IPR047662">
    <property type="entry name" value="SemiSWEET"/>
</dbReference>
<sequence length="85" mass="9348">MEWITILGLFAGACTSVAVFPQLIKAFKSKSVEDVSPGMFTVMIIGFSLWLVYGIIQEDVAIIATNGLSLVLNGIMAFFLIRYKK</sequence>
<feature type="transmembrane region" description="Helical" evidence="5">
    <location>
        <begin position="6"/>
        <end position="24"/>
    </location>
</feature>
<accession>A0AAP2CQ15</accession>
<evidence type="ECO:0000313" key="6">
    <source>
        <dbReference type="EMBL" id="MBS9525807.1"/>
    </source>
</evidence>
<gene>
    <name evidence="6" type="ORF">KI659_17435</name>
</gene>
<organism evidence="6 7">
    <name type="scientific">Litoribacter ruber</name>
    <dbReference type="NCBI Taxonomy" id="702568"/>
    <lineage>
        <taxon>Bacteria</taxon>
        <taxon>Pseudomonadati</taxon>
        <taxon>Bacteroidota</taxon>
        <taxon>Cytophagia</taxon>
        <taxon>Cytophagales</taxon>
        <taxon>Cyclobacteriaceae</taxon>
        <taxon>Litoribacter</taxon>
    </lineage>
</organism>
<comment type="caution">
    <text evidence="6">The sequence shown here is derived from an EMBL/GenBank/DDBJ whole genome shotgun (WGS) entry which is preliminary data.</text>
</comment>
<dbReference type="RefSeq" id="WP_213946668.1">
    <property type="nucleotide sequence ID" value="NZ_JAHCMY010000020.1"/>
</dbReference>
<keyword evidence="4 5" id="KW-0472">Membrane</keyword>
<dbReference type="Gene3D" id="1.20.1280.290">
    <property type="match status" value="1"/>
</dbReference>
<dbReference type="EMBL" id="JAHCMY010000020">
    <property type="protein sequence ID" value="MBS9525807.1"/>
    <property type="molecule type" value="Genomic_DNA"/>
</dbReference>
<evidence type="ECO:0000256" key="3">
    <source>
        <dbReference type="ARBA" id="ARBA00022989"/>
    </source>
</evidence>
<name>A0AAP2CQ15_9BACT</name>
<dbReference type="InterPro" id="IPR006603">
    <property type="entry name" value="PQ-loop_rpt"/>
</dbReference>
<dbReference type="GO" id="GO:0051119">
    <property type="term" value="F:sugar transmembrane transporter activity"/>
    <property type="evidence" value="ECO:0007669"/>
    <property type="project" value="InterPro"/>
</dbReference>
<feature type="transmembrane region" description="Helical" evidence="5">
    <location>
        <begin position="36"/>
        <end position="56"/>
    </location>
</feature>
<dbReference type="NCBIfam" id="NF037968">
    <property type="entry name" value="SemiSWEET_2"/>
    <property type="match status" value="1"/>
</dbReference>
<protein>
    <submittedName>
        <fullName evidence="6">SemiSWEET transporter</fullName>
    </submittedName>
</protein>
<keyword evidence="7" id="KW-1185">Reference proteome</keyword>
<dbReference type="Pfam" id="PF04193">
    <property type="entry name" value="PQ-loop"/>
    <property type="match status" value="1"/>
</dbReference>
<dbReference type="AlphaFoldDB" id="A0AAP2CQ15"/>
<keyword evidence="3 5" id="KW-1133">Transmembrane helix</keyword>
<comment type="subcellular location">
    <subcellularLocation>
        <location evidence="1">Membrane</location>
        <topology evidence="1">Multi-pass membrane protein</topology>
    </subcellularLocation>
</comment>
<dbReference type="GO" id="GO:0016020">
    <property type="term" value="C:membrane"/>
    <property type="evidence" value="ECO:0007669"/>
    <property type="project" value="UniProtKB-SubCell"/>
</dbReference>
<proteinExistence type="predicted"/>
<feature type="transmembrane region" description="Helical" evidence="5">
    <location>
        <begin position="62"/>
        <end position="81"/>
    </location>
</feature>
<evidence type="ECO:0000256" key="2">
    <source>
        <dbReference type="ARBA" id="ARBA00022692"/>
    </source>
</evidence>
<evidence type="ECO:0000256" key="4">
    <source>
        <dbReference type="ARBA" id="ARBA00023136"/>
    </source>
</evidence>
<evidence type="ECO:0000313" key="7">
    <source>
        <dbReference type="Proteomes" id="UP001319104"/>
    </source>
</evidence>
<reference evidence="6 7" key="1">
    <citation type="submission" date="2021-05" db="EMBL/GenBank/DDBJ databases">
        <authorList>
            <person name="Zhang Z.D."/>
            <person name="Osman G."/>
        </authorList>
    </citation>
    <scope>NUCLEOTIDE SEQUENCE [LARGE SCALE GENOMIC DNA]</scope>
    <source>
        <strain evidence="6 7">KCTC 32217</strain>
    </source>
</reference>
<evidence type="ECO:0000256" key="5">
    <source>
        <dbReference type="SAM" id="Phobius"/>
    </source>
</evidence>